<comment type="caution">
    <text evidence="2">The sequence shown here is derived from an EMBL/GenBank/DDBJ whole genome shotgun (WGS) entry which is preliminary data.</text>
</comment>
<feature type="region of interest" description="Disordered" evidence="1">
    <location>
        <begin position="208"/>
        <end position="237"/>
    </location>
</feature>
<feature type="compositionally biased region" description="Polar residues" evidence="1">
    <location>
        <begin position="591"/>
        <end position="601"/>
    </location>
</feature>
<protein>
    <submittedName>
        <fullName evidence="2">Uncharacterized protein</fullName>
    </submittedName>
</protein>
<reference evidence="2 3" key="1">
    <citation type="submission" date="2017-09" db="EMBL/GenBank/DDBJ databases">
        <title>Genome sequencing of Besnoitia besnoiti strain Bb-Ger1.</title>
        <authorList>
            <person name="Schares G."/>
            <person name="Venepally P."/>
            <person name="Lorenzi H.A."/>
        </authorList>
    </citation>
    <scope>NUCLEOTIDE SEQUENCE [LARGE SCALE GENOMIC DNA]</scope>
    <source>
        <strain evidence="2 3">Bb-Ger1</strain>
    </source>
</reference>
<dbReference type="RefSeq" id="XP_029220543.1">
    <property type="nucleotide sequence ID" value="XM_029363177.1"/>
</dbReference>
<evidence type="ECO:0000313" key="2">
    <source>
        <dbReference type="EMBL" id="PFH36534.1"/>
    </source>
</evidence>
<dbReference type="VEuPathDB" id="ToxoDB:BESB_047260"/>
<dbReference type="OrthoDB" id="332511at2759"/>
<evidence type="ECO:0000313" key="3">
    <source>
        <dbReference type="Proteomes" id="UP000224006"/>
    </source>
</evidence>
<feature type="compositionally biased region" description="Basic and acidic residues" evidence="1">
    <location>
        <begin position="651"/>
        <end position="674"/>
    </location>
</feature>
<feature type="compositionally biased region" description="Polar residues" evidence="1">
    <location>
        <begin position="311"/>
        <end position="327"/>
    </location>
</feature>
<name>A0A2A9MH91_BESBE</name>
<feature type="region of interest" description="Disordered" evidence="1">
    <location>
        <begin position="849"/>
        <end position="888"/>
    </location>
</feature>
<dbReference type="AlphaFoldDB" id="A0A2A9MH91"/>
<feature type="region of interest" description="Disordered" evidence="1">
    <location>
        <begin position="293"/>
        <end position="330"/>
    </location>
</feature>
<keyword evidence="3" id="KW-1185">Reference proteome</keyword>
<feature type="compositionally biased region" description="Polar residues" evidence="1">
    <location>
        <begin position="735"/>
        <end position="753"/>
    </location>
</feature>
<organism evidence="2 3">
    <name type="scientific">Besnoitia besnoiti</name>
    <name type="common">Apicomplexan protozoan</name>
    <dbReference type="NCBI Taxonomy" id="94643"/>
    <lineage>
        <taxon>Eukaryota</taxon>
        <taxon>Sar</taxon>
        <taxon>Alveolata</taxon>
        <taxon>Apicomplexa</taxon>
        <taxon>Conoidasida</taxon>
        <taxon>Coccidia</taxon>
        <taxon>Eucoccidiorida</taxon>
        <taxon>Eimeriorina</taxon>
        <taxon>Sarcocystidae</taxon>
        <taxon>Besnoitia</taxon>
    </lineage>
</organism>
<feature type="compositionally biased region" description="Basic and acidic residues" evidence="1">
    <location>
        <begin position="208"/>
        <end position="227"/>
    </location>
</feature>
<sequence>MAASTVGGVSDPGTNVPLHVMASVVAVPAVVSGPHTGATTDVQPGCGLSPQHAAASQTDYVWSWDHRPPPPEPVEESTLSGALPPAAAAILALTNPSAAVAGAAAATGARVPSIPVGSFAGSEEGTRLSNVRAMCQTIELARALVSVYYHPEQKPLVKTAFHRRADVVRVLEDIRQMRAILVDPVEKLQVQELEEALQVACMRSMEEEAHAGGEAEAAERALRKQLTDEEASEGSSSALAGAGAFVADAAAKLGGCIRQATSELLGADKKSKGVKRRLSGGLLKLAWKGIRRGRSGHRAPVKSNAAPPVATESSSQGSTSVARSTPPRSAGCCRSANAIAGVKENAQVLEAIDELSEDTGVGEMSCRARSDRRACRGRSLSLRTERAGRRGWGGRRSRTPAGLFERQGGSKKICKDDVVGTERTAKFRTLSSNGVADSPVFGSLQHDRPQARTGSQSVVSHRQHSAPPLLPPHAEVHEAAHSLSQKPRRWRGWTRRWSHSDLQMSDLMEAADSVCDSRLLITAGRPRTELALGTAAASSTGTHTALCAECGKHVRKAPRRLSRFRKLRARDEPGVNKSILSQKIRNFEPSLPSNEVCTSALDTRRKSSVTSMYSRVGSADRPRRSTWNPFRVHKRRSSGALGGQASSGREGTQKEQEGQDAHPTHVVSELEKRVTKGAAAVPRTSTVKGWLRRALSGSSKSKGWRPYEHEAEQGGETSAQLRRSFPTASDGGGSSVRTDSLPSQVSMTSQSMTADEAGGGLQGGAATMNKPGTIIDADVSSSGAEPAIELWLPRHVSRSSSRGLEEYHSSHKSERLSLACDTLDDVRRSAWHPGRNGGLESEALRSETRCRIRRGLPSRSPSESEEVDTSFSETIGAGSDPDGQQLPH</sequence>
<proteinExistence type="predicted"/>
<dbReference type="GeneID" id="40309656"/>
<evidence type="ECO:0000256" key="1">
    <source>
        <dbReference type="SAM" id="MobiDB-lite"/>
    </source>
</evidence>
<dbReference type="EMBL" id="NWUJ01000003">
    <property type="protein sequence ID" value="PFH36534.1"/>
    <property type="molecule type" value="Genomic_DNA"/>
</dbReference>
<feature type="region of interest" description="Disordered" evidence="1">
    <location>
        <begin position="591"/>
        <end position="766"/>
    </location>
</feature>
<dbReference type="Proteomes" id="UP000224006">
    <property type="component" value="Chromosome III"/>
</dbReference>
<gene>
    <name evidence="2" type="ORF">BESB_047260</name>
</gene>
<accession>A0A2A9MH91</accession>
<feature type="region of interest" description="Disordered" evidence="1">
    <location>
        <begin position="436"/>
        <end position="466"/>
    </location>
</feature>
<dbReference type="KEGG" id="bbes:BESB_047260"/>